<dbReference type="EMBL" id="CM035443">
    <property type="protein sequence ID" value="KAH7278702.1"/>
    <property type="molecule type" value="Genomic_DNA"/>
</dbReference>
<feature type="compositionally biased region" description="Polar residues" evidence="1">
    <location>
        <begin position="526"/>
        <end position="545"/>
    </location>
</feature>
<feature type="region of interest" description="Disordered" evidence="1">
    <location>
        <begin position="911"/>
        <end position="955"/>
    </location>
</feature>
<feature type="compositionally biased region" description="Basic and acidic residues" evidence="1">
    <location>
        <begin position="1001"/>
        <end position="1025"/>
    </location>
</feature>
<feature type="compositionally biased region" description="Polar residues" evidence="1">
    <location>
        <begin position="1202"/>
        <end position="1217"/>
    </location>
</feature>
<dbReference type="EMBL" id="CM035443">
    <property type="protein sequence ID" value="KAH7278701.1"/>
    <property type="molecule type" value="Genomic_DNA"/>
</dbReference>
<feature type="compositionally biased region" description="Low complexity" evidence="1">
    <location>
        <begin position="1542"/>
        <end position="1553"/>
    </location>
</feature>
<feature type="compositionally biased region" description="Polar residues" evidence="1">
    <location>
        <begin position="1508"/>
        <end position="1525"/>
    </location>
</feature>
<proteinExistence type="predicted"/>
<evidence type="ECO:0000313" key="3">
    <source>
        <dbReference type="Proteomes" id="UP000825935"/>
    </source>
</evidence>
<organism evidence="2 3">
    <name type="scientific">Ceratopteris richardii</name>
    <name type="common">Triangle waterfern</name>
    <dbReference type="NCBI Taxonomy" id="49495"/>
    <lineage>
        <taxon>Eukaryota</taxon>
        <taxon>Viridiplantae</taxon>
        <taxon>Streptophyta</taxon>
        <taxon>Embryophyta</taxon>
        <taxon>Tracheophyta</taxon>
        <taxon>Polypodiopsida</taxon>
        <taxon>Polypodiidae</taxon>
        <taxon>Polypodiales</taxon>
        <taxon>Pteridineae</taxon>
        <taxon>Pteridaceae</taxon>
        <taxon>Parkerioideae</taxon>
        <taxon>Ceratopteris</taxon>
    </lineage>
</organism>
<feature type="compositionally biased region" description="Polar residues" evidence="1">
    <location>
        <begin position="1485"/>
        <end position="1500"/>
    </location>
</feature>
<sequence length="1565" mass="170163">MRPDTLLDCAIFQLNPARTRCELHIFSQGLTYKLAAGLLQPFVAHLTTAEEQLAAGAYSIYLKPPDPAFSAWFTKGTMERFVRFVSTPEILEQATAVEMELAEIEKAMHMQSGDAFGRPQHDEELLSKPSQSVKLTGGAPLIPEHTDKLSKDFLEPAGRVEELSKQQLSSALEARRLLLLKQMQVVFARASAAGFNPEHIGDLIQFAETFGAKRLSKACSDFLSLCKKRQVAGLEQEDKLFSTEILQTEMNFSSGMAHHVGYKGLPESQIRGLNQEDIRWTSLPTEGRLLSGEGGPEKLTRRGSLDELTGEFLQVAARMRQSGTIEGINVDRPSNRQWGSTRQISGEMKSAVPHLDMNSNFRDVESARGQQQMGAWNGQFIHNVHLHGHGPMHSALPAPFGFPGFSPPGVAYPPYPSDQYMGHAYSEVNGWKFPPYPHPSMWPRPAFSNTNVPNANEQGGIGTLSSSQKIEGISKTSDNTESHTESSSSQQSLGDISAVNNPRGEFPVSICTEVNEKSGVSEHNGEQSTSAHIMANDESTVSESNEGPIISDESSIKDSFDCNDQLLPSSEGPLNDSSTLNEQDGEVPASTRNPVIDSSNKGDTQDLSVIEVSISGTEKSGQENESTSDSFHDGDGESITERTRRLPVRSSSPSRRSASPLRKVHVGRSGSRRSGPVAIRSVNYISHSTQEHRERGNNDDDSSGSWSEDNDEKIDDKVEEKPVRARVQEVIGLFEKKKNGEDPKEKLLRKESVRLQPKNSVLKRWTESNAIKEQTSEAESTVKRDQSVSRAAVSSGINASETCHDQPNVLGRLEETHLIQEEPVVASNISSCLVEFPSDERAVAKDLICSGNIEKDVCNDQKLDSNGHESFDQRNENQDSDVRLLDVGKENASEPCNVAVSNDAQILSDTVDDMHPDHEKDDEGNAFNNGQEDKDQGSVSNSEAVNSMKISARDAKVKTMQEMLERRKAASGNRPGKSNPLAEAQLRAEKLRAYKAGLQKSKQEKDEEEKKRIEELKSQRKERIAARTSPAGGSSTQSTATRSSLRTPPPLIVSKSSPSTSQKTSSKSQQSSTNNVSVSSCVSPTIRKSKASSGNKLPRTPTGTPKANENTLCRSVPSLSDLKRESPKSTVAVRSSTGSQLLSQMKKNSKDNDLSLSPKFNGHNEERRRSMPPGTVRKGIPPPKETKVEGSSITRRPVKASITLTKQKQKNDNSSNGKPKKSIGYGAEVASTLEQGNTEDGVVLEVSLEAGNSDTDIHHEHETKITESSVENSCSLQECGIAEDDKCYAQIRAPASVEAENLDSVQESCIVGVDESKLNVSNEHSNIEVKNSEEAAFAVLDSHTDSIVFSDRELEEAERLKNAENSYCAPIARVSSTGAENLASYGEHNANANESNLFDSKSPSSPPSEQPKPSLASTESPIHTPRNLPRLHEAIQQAHSPEFVPVVGRSKQAGADELGSQKTPKDHAKGFKRLLLLGRKSGRSTAQSASDLVSVSTTVEVSDGEGISSVNARQLKSGATASNSDAYCDPSDKPKSTSNHASSSNKGSRSFFSLPAFRGKGEGKL</sequence>
<dbReference type="Proteomes" id="UP000825935">
    <property type="component" value="Chromosome 38"/>
</dbReference>
<gene>
    <name evidence="2" type="ORF">KP509_38G053200</name>
</gene>
<evidence type="ECO:0000313" key="2">
    <source>
        <dbReference type="EMBL" id="KAH7278702.1"/>
    </source>
</evidence>
<feature type="region of interest" description="Disordered" evidence="1">
    <location>
        <begin position="997"/>
        <end position="1226"/>
    </location>
</feature>
<feature type="compositionally biased region" description="Low complexity" evidence="1">
    <location>
        <begin position="648"/>
        <end position="661"/>
    </location>
</feature>
<comment type="caution">
    <text evidence="2">The sequence shown here is derived from an EMBL/GenBank/DDBJ whole genome shotgun (WGS) entry which is preliminary data.</text>
</comment>
<feature type="compositionally biased region" description="Basic and acidic residues" evidence="1">
    <location>
        <begin position="630"/>
        <end position="644"/>
    </location>
</feature>
<feature type="region of interest" description="Disordered" evidence="1">
    <location>
        <begin position="517"/>
        <end position="721"/>
    </location>
</feature>
<feature type="compositionally biased region" description="Basic and acidic residues" evidence="1">
    <location>
        <begin position="689"/>
        <end position="698"/>
    </location>
</feature>
<dbReference type="OMA" id="CNNISSH"/>
<dbReference type="PANTHER" id="PTHR31008">
    <property type="entry name" value="COP1-INTERACTING PROTEIN-RELATED"/>
    <property type="match status" value="1"/>
</dbReference>
<feature type="compositionally biased region" description="Polar residues" evidence="1">
    <location>
        <begin position="1390"/>
        <end position="1399"/>
    </location>
</feature>
<dbReference type="OrthoDB" id="2020180at2759"/>
<feature type="compositionally biased region" description="Polar residues" evidence="1">
    <location>
        <begin position="1091"/>
        <end position="1113"/>
    </location>
</feature>
<feature type="compositionally biased region" description="Polar residues" evidence="1">
    <location>
        <begin position="1128"/>
        <end position="1146"/>
    </location>
</feature>
<keyword evidence="3" id="KW-1185">Reference proteome</keyword>
<feature type="region of interest" description="Disordered" evidence="1">
    <location>
        <begin position="858"/>
        <end position="880"/>
    </location>
</feature>
<feature type="compositionally biased region" description="Polar residues" evidence="1">
    <location>
        <begin position="1031"/>
        <end position="1046"/>
    </location>
</feature>
<evidence type="ECO:0008006" key="4">
    <source>
        <dbReference type="Google" id="ProtNLM"/>
    </source>
</evidence>
<accession>A0A8T2Q443</accession>
<feature type="compositionally biased region" description="Low complexity" evidence="1">
    <location>
        <begin position="1053"/>
        <end position="1085"/>
    </location>
</feature>
<name>A0A8T2Q443_CERRI</name>
<feature type="compositionally biased region" description="Polar residues" evidence="1">
    <location>
        <begin position="590"/>
        <end position="607"/>
    </location>
</feature>
<feature type="region of interest" description="Disordered" evidence="1">
    <location>
        <begin position="1384"/>
        <end position="1565"/>
    </location>
</feature>
<feature type="compositionally biased region" description="Polar residues" evidence="1">
    <location>
        <begin position="614"/>
        <end position="629"/>
    </location>
</feature>
<feature type="compositionally biased region" description="Polar residues" evidence="1">
    <location>
        <begin position="447"/>
        <end position="477"/>
    </location>
</feature>
<evidence type="ECO:0000256" key="1">
    <source>
        <dbReference type="SAM" id="MobiDB-lite"/>
    </source>
</evidence>
<feature type="region of interest" description="Disordered" evidence="1">
    <location>
        <begin position="447"/>
        <end position="501"/>
    </location>
</feature>
<feature type="compositionally biased region" description="Basic and acidic residues" evidence="1">
    <location>
        <begin position="912"/>
        <end position="923"/>
    </location>
</feature>
<reference evidence="2" key="1">
    <citation type="submission" date="2021-08" db="EMBL/GenBank/DDBJ databases">
        <title>WGS assembly of Ceratopteris richardii.</title>
        <authorList>
            <person name="Marchant D.B."/>
            <person name="Chen G."/>
            <person name="Jenkins J."/>
            <person name="Shu S."/>
            <person name="Leebens-Mack J."/>
            <person name="Grimwood J."/>
            <person name="Schmutz J."/>
            <person name="Soltis P."/>
            <person name="Soltis D."/>
            <person name="Chen Z.-H."/>
        </authorList>
    </citation>
    <scope>NUCLEOTIDE SEQUENCE</scope>
    <source>
        <strain evidence="2">Whitten #5841</strain>
        <tissue evidence="2">Leaf</tissue>
    </source>
</reference>
<dbReference type="PANTHER" id="PTHR31008:SF2">
    <property type="entry name" value="COP1-INTERACTING PROTEIN-LIKE PROTEIN"/>
    <property type="match status" value="1"/>
</dbReference>
<protein>
    <recommendedName>
        <fullName evidence="4">COP1-interacting protein 7</fullName>
    </recommendedName>
</protein>
<feature type="compositionally biased region" description="Polar residues" evidence="1">
    <location>
        <begin position="937"/>
        <end position="949"/>
    </location>
</feature>